<feature type="transmembrane region" description="Helical" evidence="2">
    <location>
        <begin position="675"/>
        <end position="694"/>
    </location>
</feature>
<dbReference type="Pfam" id="PF10101">
    <property type="entry name" value="DUF2339"/>
    <property type="match status" value="1"/>
</dbReference>
<feature type="transmembrane region" description="Helical" evidence="2">
    <location>
        <begin position="310"/>
        <end position="328"/>
    </location>
</feature>
<dbReference type="eggNOG" id="COG5373">
    <property type="taxonomic scope" value="Bacteria"/>
</dbReference>
<feature type="transmembrane region" description="Helical" evidence="2">
    <location>
        <begin position="608"/>
        <end position="626"/>
    </location>
</feature>
<protein>
    <recommendedName>
        <fullName evidence="5">DUF2339 domain-containing protein</fullName>
    </recommendedName>
</protein>
<organism evidence="3 4">
    <name type="scientific">Providencia alcalifaciens DSM 30120</name>
    <dbReference type="NCBI Taxonomy" id="520999"/>
    <lineage>
        <taxon>Bacteria</taxon>
        <taxon>Pseudomonadati</taxon>
        <taxon>Pseudomonadota</taxon>
        <taxon>Gammaproteobacteria</taxon>
        <taxon>Enterobacterales</taxon>
        <taxon>Morganellaceae</taxon>
        <taxon>Providencia</taxon>
    </lineage>
</organism>
<evidence type="ECO:0000256" key="2">
    <source>
        <dbReference type="SAM" id="Phobius"/>
    </source>
</evidence>
<feature type="transmembrane region" description="Helical" evidence="2">
    <location>
        <begin position="359"/>
        <end position="383"/>
    </location>
</feature>
<evidence type="ECO:0000313" key="3">
    <source>
        <dbReference type="EMBL" id="EEB47427.1"/>
    </source>
</evidence>
<feature type="region of interest" description="Disordered" evidence="1">
    <location>
        <begin position="124"/>
        <end position="155"/>
    </location>
</feature>
<feature type="transmembrane region" description="Helical" evidence="2">
    <location>
        <begin position="876"/>
        <end position="894"/>
    </location>
</feature>
<evidence type="ECO:0000256" key="1">
    <source>
        <dbReference type="SAM" id="MobiDB-lite"/>
    </source>
</evidence>
<feature type="transmembrane region" description="Helical" evidence="2">
    <location>
        <begin position="395"/>
        <end position="412"/>
    </location>
</feature>
<feature type="transmembrane region" description="Helical" evidence="2">
    <location>
        <begin position="418"/>
        <end position="438"/>
    </location>
</feature>
<feature type="transmembrane region" description="Helical" evidence="2">
    <location>
        <begin position="335"/>
        <end position="353"/>
    </location>
</feature>
<keyword evidence="2" id="KW-0812">Transmembrane</keyword>
<proteinExistence type="predicted"/>
<feature type="transmembrane region" description="Helical" evidence="2">
    <location>
        <begin position="475"/>
        <end position="490"/>
    </location>
</feature>
<reference evidence="3 4" key="1">
    <citation type="submission" date="2008-10" db="EMBL/GenBank/DDBJ databases">
        <title>Draft genome sequence of Providencia alcalifaciens (DSM 30120).</title>
        <authorList>
            <person name="Sudarsanam P."/>
            <person name="Ley R."/>
            <person name="Guruge J."/>
            <person name="Turnbaugh P.J."/>
            <person name="Mahowald M."/>
            <person name="Liep D."/>
            <person name="Gordon J."/>
        </authorList>
    </citation>
    <scope>NUCLEOTIDE SEQUENCE [LARGE SCALE GENOMIC DNA]</scope>
    <source>
        <strain evidence="3 4">DSM 30120</strain>
    </source>
</reference>
<reference evidence="3 4" key="2">
    <citation type="submission" date="2008-10" db="EMBL/GenBank/DDBJ databases">
        <authorList>
            <person name="Fulton L."/>
            <person name="Clifton S."/>
            <person name="Fulton B."/>
            <person name="Xu J."/>
            <person name="Minx P."/>
            <person name="Pepin K.H."/>
            <person name="Johnson M."/>
            <person name="Bhonagiri V."/>
            <person name="Nash W.E."/>
            <person name="Mardis E.R."/>
            <person name="Wilson R.K."/>
        </authorList>
    </citation>
    <scope>NUCLEOTIDE SEQUENCE [LARGE SCALE GENOMIC DNA]</scope>
    <source>
        <strain evidence="3 4">DSM 30120</strain>
    </source>
</reference>
<feature type="transmembrane region" description="Helical" evidence="2">
    <location>
        <begin position="906"/>
        <end position="923"/>
    </location>
</feature>
<sequence>MGCWHWIKEGNLFVDTWILLGLVLIALVIVAPVLAIIAINRTGRMQYQINQLNQKITSLEAKIAHGNGGGPVSALNTVDDNDALTSVEVQCNASQLEHFEPEDNKNDVSETPVQDAQPLFQPMSVSSHKQPDTVHPVSINPNRFDKTRPSQASSEQNELESRSIFAHFFSWLVTGNPLAKIGILLLFLGVAYLLNYSVQNEIISPELRLVFSAAGCLVLLCVGWWLRKKKALFGLILQGGAIGCLYITVFAGFKLYAMIPYGFAFVAMLIICSASIALALLQRTISLAVLASLGGYLAPILLSSGGGSHIVLFSYYLMLSIGILVISFWQAWRPLNLVGMFMTYGVAVLWGMEHYNYDYYLSCQLFIIANLIVFNVLTQLFALRFEHSKQLVVDNTLLFFPPLMSISLQFAISGGIGLLPAFISLLIGLLYLIASIRLHKRFSSVGKNMALGNIIIGASFVTLAVPLALSFEWTTIVWSLQGFAMLWFALNQGHKKLAMTSCLLIAISALMILSDYPYYYWSDNVIYMMPSLIAVCFFAGGLFHVRHKETRYFTVLSYLFLFLGLLVWFAWVPEFTSMLSWNSEVESLIILALVLISAWCWRLGGQKINWIPLVLCQFLLWAVAYYYLALDFIDANNPMGRGEGSLIWPVILGSSVLFVMHAYRTQNLYIRRGMHVANLWLIIGFVATQVHWFVVNLPWGMHELGYFIYIMSMTLLVLVLYWLQHNKFVPMRRKGLLYWYSILPLMAVLVVLSSWSNLEDGKLTFWSYVPLVNPLDEAGLFSIAALLLMRKGFMEKLRKVTPLETGVVNGLMVVIIGLTLLWYNGIILRATADFANITWNRYILFDSRLVQTVLSISWGIAALVCMVIAAVKKSRVWWFGGAAIFVCVIAKLFLIDVYGQDGISRAVSFIAVAVLILVVGYFSPLPPKHKMDIEIQEK</sequence>
<dbReference type="PIRSF" id="PIRSF035905">
    <property type="entry name" value="UCP035905_mp"/>
    <property type="match status" value="1"/>
</dbReference>
<feature type="transmembrane region" description="Helical" evidence="2">
    <location>
        <begin position="450"/>
        <end position="469"/>
    </location>
</feature>
<dbReference type="AlphaFoldDB" id="B6XB56"/>
<gene>
    <name evidence="3" type="ORF">PROVALCAL_00603</name>
</gene>
<dbReference type="PANTHER" id="PTHR38434">
    <property type="entry name" value="BLL2549 PROTEIN"/>
    <property type="match status" value="1"/>
</dbReference>
<feature type="transmembrane region" description="Helical" evidence="2">
    <location>
        <begin position="287"/>
        <end position="304"/>
    </location>
</feature>
<feature type="transmembrane region" description="Helical" evidence="2">
    <location>
        <begin position="735"/>
        <end position="756"/>
    </location>
</feature>
<feature type="transmembrane region" description="Helical" evidence="2">
    <location>
        <begin position="497"/>
        <end position="519"/>
    </location>
</feature>
<feature type="transmembrane region" description="Helical" evidence="2">
    <location>
        <begin position="552"/>
        <end position="571"/>
    </location>
</feature>
<feature type="transmembrane region" description="Helical" evidence="2">
    <location>
        <begin position="646"/>
        <end position="663"/>
    </location>
</feature>
<feature type="transmembrane region" description="Helical" evidence="2">
    <location>
        <begin position="849"/>
        <end position="869"/>
    </location>
</feature>
<feature type="transmembrane region" description="Helical" evidence="2">
    <location>
        <begin position="233"/>
        <end position="253"/>
    </location>
</feature>
<evidence type="ECO:0008006" key="5">
    <source>
        <dbReference type="Google" id="ProtNLM"/>
    </source>
</evidence>
<accession>B6XB56</accession>
<feature type="transmembrane region" description="Helical" evidence="2">
    <location>
        <begin position="207"/>
        <end position="226"/>
    </location>
</feature>
<dbReference type="Proteomes" id="UP000003729">
    <property type="component" value="Unassembled WGS sequence"/>
</dbReference>
<dbReference type="InterPro" id="IPR019286">
    <property type="entry name" value="DUF2339_TM"/>
</dbReference>
<comment type="caution">
    <text evidence="3">The sequence shown here is derived from an EMBL/GenBank/DDBJ whole genome shotgun (WGS) entry which is preliminary data.</text>
</comment>
<dbReference type="EMBL" id="ABXW01000007">
    <property type="protein sequence ID" value="EEB47427.1"/>
    <property type="molecule type" value="Genomic_DNA"/>
</dbReference>
<dbReference type="PANTHER" id="PTHR38434:SF1">
    <property type="entry name" value="BLL2549 PROTEIN"/>
    <property type="match status" value="1"/>
</dbReference>
<feature type="transmembrane region" description="Helical" evidence="2">
    <location>
        <begin position="168"/>
        <end position="195"/>
    </location>
</feature>
<feature type="transmembrane region" description="Helical" evidence="2">
    <location>
        <begin position="706"/>
        <end position="723"/>
    </location>
</feature>
<keyword evidence="2" id="KW-1133">Transmembrane helix</keyword>
<name>B6XB56_9GAMM</name>
<dbReference type="InterPro" id="IPR014600">
    <property type="entry name" value="UCP035905_mem"/>
</dbReference>
<evidence type="ECO:0000313" key="4">
    <source>
        <dbReference type="Proteomes" id="UP000003729"/>
    </source>
</evidence>
<feature type="transmembrane region" description="Helical" evidence="2">
    <location>
        <begin position="810"/>
        <end position="829"/>
    </location>
</feature>
<feature type="transmembrane region" description="Helical" evidence="2">
    <location>
        <begin position="768"/>
        <end position="789"/>
    </location>
</feature>
<feature type="transmembrane region" description="Helical" evidence="2">
    <location>
        <begin position="583"/>
        <end position="601"/>
    </location>
</feature>
<feature type="transmembrane region" description="Helical" evidence="2">
    <location>
        <begin position="259"/>
        <end position="280"/>
    </location>
</feature>
<feature type="transmembrane region" description="Helical" evidence="2">
    <location>
        <begin position="17"/>
        <end position="39"/>
    </location>
</feature>
<feature type="transmembrane region" description="Helical" evidence="2">
    <location>
        <begin position="525"/>
        <end position="545"/>
    </location>
</feature>
<keyword evidence="2" id="KW-0472">Membrane</keyword>